<reference evidence="4" key="1">
    <citation type="submission" date="2014-04" db="EMBL/GenBank/DDBJ databases">
        <title>Evolutionary Origins and Diversification of the Mycorrhizal Mutualists.</title>
        <authorList>
            <consortium name="DOE Joint Genome Institute"/>
            <consortium name="Mycorrhizal Genomics Consortium"/>
            <person name="Kohler A."/>
            <person name="Kuo A."/>
            <person name="Nagy L.G."/>
            <person name="Floudas D."/>
            <person name="Copeland A."/>
            <person name="Barry K.W."/>
            <person name="Cichocki N."/>
            <person name="Veneault-Fourrey C."/>
            <person name="LaButti K."/>
            <person name="Lindquist E.A."/>
            <person name="Lipzen A."/>
            <person name="Lundell T."/>
            <person name="Morin E."/>
            <person name="Murat C."/>
            <person name="Riley R."/>
            <person name="Ohm R."/>
            <person name="Sun H."/>
            <person name="Tunlid A."/>
            <person name="Henrissat B."/>
            <person name="Grigoriev I.V."/>
            <person name="Hibbett D.S."/>
            <person name="Martin F."/>
        </authorList>
    </citation>
    <scope>NUCLEOTIDE SEQUENCE [LARGE SCALE GENOMIC DNA]</scope>
    <source>
        <strain evidence="4">FD-334 SS-4</strain>
    </source>
</reference>
<gene>
    <name evidence="3" type="ORF">HYPSUDRAFT_45224</name>
</gene>
<dbReference type="EMBL" id="KN817588">
    <property type="protein sequence ID" value="KJA18525.1"/>
    <property type="molecule type" value="Genomic_DNA"/>
</dbReference>
<dbReference type="Pfam" id="PF20415">
    <property type="entry name" value="DUF6699"/>
    <property type="match status" value="1"/>
</dbReference>
<keyword evidence="4" id="KW-1185">Reference proteome</keyword>
<dbReference type="AlphaFoldDB" id="A0A0D2PE92"/>
<sequence length="254" mass="28117">MQANTSLTSVTPVKKHLRFAATDTKYELPSSDSEDDELLRTPTGKLFNPHIKNEHSPPDLRFAALPSDANFISSTRSEVQMELSQCAPCFEVALPVLHPALDTGAAFIWDMATHPEGLKFVPMEGDDPAGRTEVTRQPLRSLVFVLEGIYVWSVVAEADEGRAYPTLLDALVAIHTNMMKLAARQDVDVLDEQTRRRLFESREARCREFALNTAQEGLRRVDFLLGARRFLGISASPGTGKLTINVGVLPSQKI</sequence>
<proteinExistence type="predicted"/>
<dbReference type="Proteomes" id="UP000054270">
    <property type="component" value="Unassembled WGS sequence"/>
</dbReference>
<feature type="domain" description="DUF6699" evidence="2">
    <location>
        <begin position="108"/>
        <end position="237"/>
    </location>
</feature>
<evidence type="ECO:0000313" key="4">
    <source>
        <dbReference type="Proteomes" id="UP000054270"/>
    </source>
</evidence>
<organism evidence="3 4">
    <name type="scientific">Hypholoma sublateritium (strain FD-334 SS-4)</name>
    <dbReference type="NCBI Taxonomy" id="945553"/>
    <lineage>
        <taxon>Eukaryota</taxon>
        <taxon>Fungi</taxon>
        <taxon>Dikarya</taxon>
        <taxon>Basidiomycota</taxon>
        <taxon>Agaricomycotina</taxon>
        <taxon>Agaricomycetes</taxon>
        <taxon>Agaricomycetidae</taxon>
        <taxon>Agaricales</taxon>
        <taxon>Agaricineae</taxon>
        <taxon>Strophariaceae</taxon>
        <taxon>Hypholoma</taxon>
    </lineage>
</organism>
<protein>
    <recommendedName>
        <fullName evidence="2">DUF6699 domain-containing protein</fullName>
    </recommendedName>
</protein>
<evidence type="ECO:0000256" key="1">
    <source>
        <dbReference type="SAM" id="MobiDB-lite"/>
    </source>
</evidence>
<dbReference type="OrthoDB" id="3045851at2759"/>
<name>A0A0D2PE92_HYPSF</name>
<evidence type="ECO:0000313" key="3">
    <source>
        <dbReference type="EMBL" id="KJA18525.1"/>
    </source>
</evidence>
<evidence type="ECO:0000259" key="2">
    <source>
        <dbReference type="Pfam" id="PF20415"/>
    </source>
</evidence>
<feature type="region of interest" description="Disordered" evidence="1">
    <location>
        <begin position="27"/>
        <end position="52"/>
    </location>
</feature>
<accession>A0A0D2PE92</accession>
<dbReference type="InterPro" id="IPR046522">
    <property type="entry name" value="DUF6699"/>
</dbReference>